<dbReference type="EMBL" id="CM007647">
    <property type="protein sequence ID" value="ONL92519.1"/>
    <property type="molecule type" value="Genomic_DNA"/>
</dbReference>
<evidence type="ECO:0000313" key="1">
    <source>
        <dbReference type="EMBL" id="ONL92519.1"/>
    </source>
</evidence>
<accession>A0A1D6JJM5</accession>
<dbReference type="GO" id="GO:0005840">
    <property type="term" value="C:ribosome"/>
    <property type="evidence" value="ECO:0007669"/>
    <property type="project" value="UniProtKB-KW"/>
</dbReference>
<sequence>MLSNLVTLLNTVGFEAAIVCSLTVLTGGRRCVYSFLALFSCDYSHPSHVFFSDDLSSPCL</sequence>
<dbReference type="AlphaFoldDB" id="A0A1D6JJM5"/>
<keyword evidence="1" id="KW-0687">Ribonucleoprotein</keyword>
<keyword evidence="1" id="KW-0689">Ribosomal protein</keyword>
<reference evidence="1" key="1">
    <citation type="submission" date="2015-12" db="EMBL/GenBank/DDBJ databases">
        <title>Update maize B73 reference genome by single molecule sequencing technologies.</title>
        <authorList>
            <consortium name="Maize Genome Sequencing Project"/>
            <person name="Ware D."/>
        </authorList>
    </citation>
    <scope>NUCLEOTIDE SEQUENCE [LARGE SCALE GENOMIC DNA]</scope>
    <source>
        <tissue evidence="1">Seedling</tissue>
    </source>
</reference>
<gene>
    <name evidence="1" type="ORF">ZEAMMB73_Zm00001d027271</name>
</gene>
<protein>
    <submittedName>
        <fullName evidence="1">50S ribosomal protein L35</fullName>
    </submittedName>
</protein>
<name>A0A1D6JJM5_MAIZE</name>
<proteinExistence type="predicted"/>
<organism evidence="1">
    <name type="scientific">Zea mays</name>
    <name type="common">Maize</name>
    <dbReference type="NCBI Taxonomy" id="4577"/>
    <lineage>
        <taxon>Eukaryota</taxon>
        <taxon>Viridiplantae</taxon>
        <taxon>Streptophyta</taxon>
        <taxon>Embryophyta</taxon>
        <taxon>Tracheophyta</taxon>
        <taxon>Spermatophyta</taxon>
        <taxon>Magnoliopsida</taxon>
        <taxon>Liliopsida</taxon>
        <taxon>Poales</taxon>
        <taxon>Poaceae</taxon>
        <taxon>PACMAD clade</taxon>
        <taxon>Panicoideae</taxon>
        <taxon>Andropogonodae</taxon>
        <taxon>Andropogoneae</taxon>
        <taxon>Tripsacinae</taxon>
        <taxon>Zea</taxon>
    </lineage>
</organism>